<dbReference type="GeneID" id="93196161"/>
<reference evidence="10 12" key="1">
    <citation type="submission" date="2014-06" db="EMBL/GenBank/DDBJ databases">
        <title>Helicobacter pullorum isolates in fresh chicken meat - phenotypic and genotypic features.</title>
        <authorList>
            <person name="Borges V."/>
            <person name="Santos A."/>
            <person name="Correia C.B."/>
            <person name="Saraiva M."/>
            <person name="Menard A."/>
            <person name="Vieira L."/>
            <person name="Sampaio D.A."/>
            <person name="Gomes J.P."/>
            <person name="Oleastro M."/>
        </authorList>
    </citation>
    <scope>NUCLEOTIDE SEQUENCE [LARGE SCALE GENOMIC DNA]</scope>
    <source>
        <strain evidence="10 12">229334/12</strain>
    </source>
</reference>
<evidence type="ECO:0000313" key="10">
    <source>
        <dbReference type="EMBL" id="KPH55311.1"/>
    </source>
</evidence>
<dbReference type="PATRIC" id="fig|35818.11.peg.1811"/>
<organism evidence="10 12">
    <name type="scientific">Helicobacter pullorum</name>
    <dbReference type="NCBI Taxonomy" id="35818"/>
    <lineage>
        <taxon>Bacteria</taxon>
        <taxon>Pseudomonadati</taxon>
        <taxon>Campylobacterota</taxon>
        <taxon>Epsilonproteobacteria</taxon>
        <taxon>Campylobacterales</taxon>
        <taxon>Helicobacteraceae</taxon>
        <taxon>Helicobacter</taxon>
    </lineage>
</organism>
<accession>A0A0N0LRI1</accession>
<dbReference type="STRING" id="35818.HPU229336_03640"/>
<name>A0A0N0LRI1_9HELI</name>
<sequence>MYKILIVEDDLDMQRLLVDYLKKSGMEAVATDSPKEALEMLKSKQNFHLAVLDIMLPEMDGLELCKKMREISDLPIIMSSARGDIGSKILGFERGADDYLAKSYEPIELVARINALLKRYSANQVLRCGELEVDSNKRKVTLDGYSIDLTPAEFEILNLLISNKGKPYSRESLSQAISSIAPDSSLRSIDTHIRNLRAKLGDDAKEPKYIQSVWGIGYKFCD</sequence>
<dbReference type="Pfam" id="PF00486">
    <property type="entry name" value="Trans_reg_C"/>
    <property type="match status" value="1"/>
</dbReference>
<dbReference type="GO" id="GO:0006355">
    <property type="term" value="P:regulation of DNA-templated transcription"/>
    <property type="evidence" value="ECO:0007669"/>
    <property type="project" value="InterPro"/>
</dbReference>
<dbReference type="Proteomes" id="UP000255269">
    <property type="component" value="Unassembled WGS sequence"/>
</dbReference>
<dbReference type="CDD" id="cd00383">
    <property type="entry name" value="trans_reg_C"/>
    <property type="match status" value="1"/>
</dbReference>
<dbReference type="InterPro" id="IPR001867">
    <property type="entry name" value="OmpR/PhoB-type_DNA-bd"/>
</dbReference>
<feature type="modified residue" description="4-aspartylphosphate" evidence="6">
    <location>
        <position position="53"/>
    </location>
</feature>
<dbReference type="Proteomes" id="UP000037997">
    <property type="component" value="Unassembled WGS sequence"/>
</dbReference>
<dbReference type="GO" id="GO:0000156">
    <property type="term" value="F:phosphorelay response regulator activity"/>
    <property type="evidence" value="ECO:0007669"/>
    <property type="project" value="TreeGrafter"/>
</dbReference>
<dbReference type="SUPFAM" id="SSF52172">
    <property type="entry name" value="CheY-like"/>
    <property type="match status" value="1"/>
</dbReference>
<dbReference type="SMART" id="SM00862">
    <property type="entry name" value="Trans_reg_C"/>
    <property type="match status" value="1"/>
</dbReference>
<evidence type="ECO:0000256" key="1">
    <source>
        <dbReference type="ARBA" id="ARBA00022553"/>
    </source>
</evidence>
<dbReference type="OrthoDB" id="165980at2"/>
<dbReference type="PROSITE" id="PS50110">
    <property type="entry name" value="RESPONSE_REGULATORY"/>
    <property type="match status" value="1"/>
</dbReference>
<evidence type="ECO:0000256" key="3">
    <source>
        <dbReference type="ARBA" id="ARBA00023015"/>
    </source>
</evidence>
<evidence type="ECO:0000313" key="12">
    <source>
        <dbReference type="Proteomes" id="UP000037997"/>
    </source>
</evidence>
<dbReference type="InterPro" id="IPR001789">
    <property type="entry name" value="Sig_transdc_resp-reg_receiver"/>
</dbReference>
<dbReference type="GO" id="GO:0005829">
    <property type="term" value="C:cytosol"/>
    <property type="evidence" value="ECO:0007669"/>
    <property type="project" value="TreeGrafter"/>
</dbReference>
<dbReference type="InterPro" id="IPR036388">
    <property type="entry name" value="WH-like_DNA-bd_sf"/>
</dbReference>
<dbReference type="AlphaFoldDB" id="A0A0N0LRI1"/>
<dbReference type="GO" id="GO:0032993">
    <property type="term" value="C:protein-DNA complex"/>
    <property type="evidence" value="ECO:0007669"/>
    <property type="project" value="TreeGrafter"/>
</dbReference>
<keyword evidence="2" id="KW-0902">Two-component regulatory system</keyword>
<evidence type="ECO:0000256" key="5">
    <source>
        <dbReference type="ARBA" id="ARBA00023163"/>
    </source>
</evidence>
<dbReference type="Gene3D" id="6.10.250.690">
    <property type="match status" value="1"/>
</dbReference>
<dbReference type="SMART" id="SM00448">
    <property type="entry name" value="REC"/>
    <property type="match status" value="1"/>
</dbReference>
<proteinExistence type="predicted"/>
<feature type="domain" description="OmpR/PhoB-type" evidence="9">
    <location>
        <begin position="123"/>
        <end position="222"/>
    </location>
</feature>
<dbReference type="InterPro" id="IPR039420">
    <property type="entry name" value="WalR-like"/>
</dbReference>
<dbReference type="RefSeq" id="WP_054195504.1">
    <property type="nucleotide sequence ID" value="NZ_CAJFGW010000004.1"/>
</dbReference>
<keyword evidence="1 6" id="KW-0597">Phosphoprotein</keyword>
<evidence type="ECO:0000313" key="11">
    <source>
        <dbReference type="EMBL" id="STQ88370.1"/>
    </source>
</evidence>
<evidence type="ECO:0000313" key="13">
    <source>
        <dbReference type="Proteomes" id="UP000255269"/>
    </source>
</evidence>
<dbReference type="PANTHER" id="PTHR48111:SF1">
    <property type="entry name" value="TWO-COMPONENT RESPONSE REGULATOR ORR33"/>
    <property type="match status" value="1"/>
</dbReference>
<dbReference type="EMBL" id="JNOC01000045">
    <property type="protein sequence ID" value="KPH55311.1"/>
    <property type="molecule type" value="Genomic_DNA"/>
</dbReference>
<dbReference type="InterPro" id="IPR011006">
    <property type="entry name" value="CheY-like_superfamily"/>
</dbReference>
<keyword evidence="3" id="KW-0805">Transcription regulation</keyword>
<gene>
    <name evidence="11" type="primary">srrA</name>
    <name evidence="10" type="ORF">HPU229334_09170</name>
    <name evidence="11" type="ORF">NCTC13156_01207</name>
</gene>
<evidence type="ECO:0000256" key="2">
    <source>
        <dbReference type="ARBA" id="ARBA00023012"/>
    </source>
</evidence>
<evidence type="ECO:0000259" key="9">
    <source>
        <dbReference type="PROSITE" id="PS51755"/>
    </source>
</evidence>
<keyword evidence="5" id="KW-0804">Transcription</keyword>
<reference evidence="11 13" key="2">
    <citation type="submission" date="2018-06" db="EMBL/GenBank/DDBJ databases">
        <authorList>
            <consortium name="Pathogen Informatics"/>
            <person name="Doyle S."/>
        </authorList>
    </citation>
    <scope>NUCLEOTIDE SEQUENCE [LARGE SCALE GENOMIC DNA]</scope>
    <source>
        <strain evidence="11 13">NCTC13156</strain>
    </source>
</reference>
<evidence type="ECO:0000256" key="7">
    <source>
        <dbReference type="PROSITE-ProRule" id="PRU01091"/>
    </source>
</evidence>
<dbReference type="Pfam" id="PF00072">
    <property type="entry name" value="Response_reg"/>
    <property type="match status" value="1"/>
</dbReference>
<feature type="domain" description="Response regulatory" evidence="8">
    <location>
        <begin position="3"/>
        <end position="117"/>
    </location>
</feature>
<evidence type="ECO:0000256" key="4">
    <source>
        <dbReference type="ARBA" id="ARBA00023125"/>
    </source>
</evidence>
<dbReference type="Gene3D" id="1.10.10.10">
    <property type="entry name" value="Winged helix-like DNA-binding domain superfamily/Winged helix DNA-binding domain"/>
    <property type="match status" value="1"/>
</dbReference>
<dbReference type="EMBL" id="UGJF01000001">
    <property type="protein sequence ID" value="STQ88370.1"/>
    <property type="molecule type" value="Genomic_DNA"/>
</dbReference>
<dbReference type="GO" id="GO:0000976">
    <property type="term" value="F:transcription cis-regulatory region binding"/>
    <property type="evidence" value="ECO:0007669"/>
    <property type="project" value="TreeGrafter"/>
</dbReference>
<keyword evidence="4 7" id="KW-0238">DNA-binding</keyword>
<feature type="DNA-binding region" description="OmpR/PhoB-type" evidence="7">
    <location>
        <begin position="123"/>
        <end position="222"/>
    </location>
</feature>
<dbReference type="Gene3D" id="3.40.50.2300">
    <property type="match status" value="1"/>
</dbReference>
<evidence type="ECO:0000259" key="8">
    <source>
        <dbReference type="PROSITE" id="PS50110"/>
    </source>
</evidence>
<dbReference type="PANTHER" id="PTHR48111">
    <property type="entry name" value="REGULATOR OF RPOS"/>
    <property type="match status" value="1"/>
</dbReference>
<protein>
    <submittedName>
        <fullName evidence="10">Chemotaxis protein CheY</fullName>
    </submittedName>
    <submittedName>
        <fullName evidence="11">Two-component response regulator</fullName>
    </submittedName>
</protein>
<evidence type="ECO:0000256" key="6">
    <source>
        <dbReference type="PROSITE-ProRule" id="PRU00169"/>
    </source>
</evidence>
<dbReference type="CDD" id="cd17574">
    <property type="entry name" value="REC_OmpR"/>
    <property type="match status" value="1"/>
</dbReference>
<dbReference type="PROSITE" id="PS51755">
    <property type="entry name" value="OMPR_PHOB"/>
    <property type="match status" value="1"/>
</dbReference>